<dbReference type="GO" id="GO:0030151">
    <property type="term" value="F:molybdenum ion binding"/>
    <property type="evidence" value="ECO:0007669"/>
    <property type="project" value="InterPro"/>
</dbReference>
<evidence type="ECO:0000256" key="8">
    <source>
        <dbReference type="ARBA" id="ARBA00023004"/>
    </source>
</evidence>
<dbReference type="Pfam" id="PF00384">
    <property type="entry name" value="Molybdopterin"/>
    <property type="match status" value="1"/>
</dbReference>
<dbReference type="InterPro" id="IPR010046">
    <property type="entry name" value="Mopterin_OxRdtse_a_bac"/>
</dbReference>
<dbReference type="GO" id="GO:1990204">
    <property type="term" value="C:oxidoreductase complex"/>
    <property type="evidence" value="ECO:0007669"/>
    <property type="project" value="UniProtKB-ARBA"/>
</dbReference>
<dbReference type="InterPro" id="IPR037951">
    <property type="entry name" value="MopB_CT_YdeP"/>
</dbReference>
<organism evidence="12 13">
    <name type="scientific">Frigidibacter albus</name>
    <dbReference type="NCBI Taxonomy" id="1465486"/>
    <lineage>
        <taxon>Bacteria</taxon>
        <taxon>Pseudomonadati</taxon>
        <taxon>Pseudomonadota</taxon>
        <taxon>Alphaproteobacteria</taxon>
        <taxon>Rhodobacterales</taxon>
        <taxon>Paracoccaceae</taxon>
        <taxon>Frigidibacter</taxon>
    </lineage>
</organism>
<dbReference type="Gene3D" id="3.40.50.740">
    <property type="match status" value="1"/>
</dbReference>
<dbReference type="InterPro" id="IPR006657">
    <property type="entry name" value="MoPterin_dinucl-bd_dom"/>
</dbReference>
<dbReference type="InterPro" id="IPR041953">
    <property type="entry name" value="YdeP_MopB"/>
</dbReference>
<evidence type="ECO:0000256" key="4">
    <source>
        <dbReference type="ARBA" id="ARBA00022485"/>
    </source>
</evidence>
<dbReference type="GO" id="GO:0043546">
    <property type="term" value="F:molybdopterin cofactor binding"/>
    <property type="evidence" value="ECO:0007669"/>
    <property type="project" value="InterPro"/>
</dbReference>
<keyword evidence="8" id="KW-0408">Iron</keyword>
<dbReference type="Proteomes" id="UP000477083">
    <property type="component" value="Unassembled WGS sequence"/>
</dbReference>
<evidence type="ECO:0000313" key="13">
    <source>
        <dbReference type="Proteomes" id="UP000477083"/>
    </source>
</evidence>
<proteinExistence type="inferred from homology"/>
<dbReference type="PANTHER" id="PTHR43105:SF4">
    <property type="entry name" value="PROTEIN YDEP"/>
    <property type="match status" value="1"/>
</dbReference>
<evidence type="ECO:0000313" key="12">
    <source>
        <dbReference type="EMBL" id="MZQ88597.1"/>
    </source>
</evidence>
<keyword evidence="7" id="KW-0560">Oxidoreductase</keyword>
<dbReference type="EMBL" id="WWNR01000003">
    <property type="protein sequence ID" value="MZQ88597.1"/>
    <property type="molecule type" value="Genomic_DNA"/>
</dbReference>
<dbReference type="InterPro" id="IPR006656">
    <property type="entry name" value="Mopterin_OxRdtase"/>
</dbReference>
<evidence type="ECO:0000256" key="7">
    <source>
        <dbReference type="ARBA" id="ARBA00023002"/>
    </source>
</evidence>
<dbReference type="SUPFAM" id="SSF53706">
    <property type="entry name" value="Formate dehydrogenase/DMSO reductase, domains 1-3"/>
    <property type="match status" value="1"/>
</dbReference>
<dbReference type="AlphaFoldDB" id="A0A6L8VE57"/>
<keyword evidence="5" id="KW-0500">Molybdenum</keyword>
<dbReference type="InterPro" id="IPR050123">
    <property type="entry name" value="Prok_molybdopt-oxidoreductase"/>
</dbReference>
<dbReference type="GO" id="GO:0051539">
    <property type="term" value="F:4 iron, 4 sulfur cluster binding"/>
    <property type="evidence" value="ECO:0007669"/>
    <property type="project" value="UniProtKB-KW"/>
</dbReference>
<sequence length="759" mass="82702">MKTGDETRQREDTPFYDHPTGGWGSLVSVARWLLDGRPTPGVIDTLRVQNKPGGHMCTSCAWAKPPNPHLAEFCENGAKATIWDLTRDRCTPEFFAQHSVTELQGWSDHDLERTGRLTHPMRYDASTDHYVPTTWDEAFAGIGTSLNALDPKSVAFYASGRASLETSYLYQLFARVYGHNNLPDSSNMCHETTSVALKSAIGSPVGTCVLSDFEHCEMILFFGQNTGSNSPRFLHPLQEAVRRGCKIVTFNPVRERGLIEFTSPQEAIPMLTGGSTPISSTYLQVRPGGDIAAIAGLCKHLFALDDTAGNVIDRGFVAEHTDGFASFEARVRATGWDEIEATSGLIRADLEAVARMYARSPRSIGIYGMGLTQHVHGSQSVQMLVNLLLMRGNIGRPGTGISPVRGHSNVQGQRTVGISEKPDLVPLDRLADLFGFEPPRDEGRTTVKVVEGLLDGSVRGFVSLGGNFARAIPDQGRSDGTWAGLALNVQIATKLNRSHVLVGDGAWLLPCLVRAEEDLQASGPQTVTMEDSLSHIHGSVGRRAPASDQLLSETAIVAGLAKATLAPNPRLAWDDWVGDYALIRDLIEATYPEEFKDFNARMFTPGGFYRGNPARERQWKTKSGKAEFTTPTVLSALGAEPGEAVFTLVTLRSNDQFNTTIYGFRDRLRRLEGDRMIVLMNPGEMARAGLHEGQRVTLVSAVEDGTTRALPGLRVTGYDLPDGCVGAYYPEANPLVPLDWHDVESLTPAYKGAPVRVIA</sequence>
<evidence type="ECO:0000256" key="5">
    <source>
        <dbReference type="ARBA" id="ARBA00022505"/>
    </source>
</evidence>
<comment type="cofactor">
    <cofactor evidence="1">
        <name>Mo-bis(molybdopterin guanine dinucleotide)</name>
        <dbReference type="ChEBI" id="CHEBI:60539"/>
    </cofactor>
</comment>
<feature type="domain" description="Molybdopterin dinucleotide-binding" evidence="11">
    <location>
        <begin position="646"/>
        <end position="752"/>
    </location>
</feature>
<keyword evidence="13" id="KW-1185">Reference proteome</keyword>
<dbReference type="RefSeq" id="WP_161344357.1">
    <property type="nucleotide sequence ID" value="NZ_BMGW01000003.1"/>
</dbReference>
<dbReference type="PANTHER" id="PTHR43105">
    <property type="entry name" value="RESPIRATORY NITRATE REDUCTASE"/>
    <property type="match status" value="1"/>
</dbReference>
<evidence type="ECO:0000256" key="3">
    <source>
        <dbReference type="ARBA" id="ARBA00010312"/>
    </source>
</evidence>
<name>A0A6L8VE57_9RHOB</name>
<keyword evidence="9" id="KW-0411">Iron-sulfur</keyword>
<accession>A0A6L8VE57</accession>
<dbReference type="CDD" id="cd02787">
    <property type="entry name" value="MopB_CT_ydeP"/>
    <property type="match status" value="1"/>
</dbReference>
<evidence type="ECO:0000259" key="11">
    <source>
        <dbReference type="Pfam" id="PF01568"/>
    </source>
</evidence>
<keyword evidence="4" id="KW-0004">4Fe-4S</keyword>
<evidence type="ECO:0000256" key="1">
    <source>
        <dbReference type="ARBA" id="ARBA00001942"/>
    </source>
</evidence>
<dbReference type="Pfam" id="PF01568">
    <property type="entry name" value="Molydop_binding"/>
    <property type="match status" value="1"/>
</dbReference>
<comment type="caution">
    <text evidence="12">The sequence shown here is derived from an EMBL/GenBank/DDBJ whole genome shotgun (WGS) entry which is preliminary data.</text>
</comment>
<dbReference type="GO" id="GO:0016020">
    <property type="term" value="C:membrane"/>
    <property type="evidence" value="ECO:0007669"/>
    <property type="project" value="TreeGrafter"/>
</dbReference>
<evidence type="ECO:0000256" key="2">
    <source>
        <dbReference type="ARBA" id="ARBA00001966"/>
    </source>
</evidence>
<dbReference type="GO" id="GO:0008863">
    <property type="term" value="F:formate dehydrogenase (NAD+) activity"/>
    <property type="evidence" value="ECO:0007669"/>
    <property type="project" value="InterPro"/>
</dbReference>
<feature type="domain" description="Molybdopterin oxidoreductase" evidence="10">
    <location>
        <begin position="116"/>
        <end position="409"/>
    </location>
</feature>
<dbReference type="SUPFAM" id="SSF50692">
    <property type="entry name" value="ADC-like"/>
    <property type="match status" value="1"/>
</dbReference>
<reference evidence="12 13" key="1">
    <citation type="submission" date="2020-01" db="EMBL/GenBank/DDBJ databases">
        <title>Frigidibacter albus SP32T (=CGMCC 1.13995T).</title>
        <authorList>
            <person name="Liao X."/>
        </authorList>
    </citation>
    <scope>NUCLEOTIDE SEQUENCE [LARGE SCALE GENOMIC DNA]</scope>
    <source>
        <strain evidence="12 13">SP32</strain>
    </source>
</reference>
<dbReference type="PIRSF" id="PIRSF000144">
    <property type="entry name" value="CbbBc"/>
    <property type="match status" value="1"/>
</dbReference>
<dbReference type="InterPro" id="IPR009010">
    <property type="entry name" value="Asp_de-COase-like_dom_sf"/>
</dbReference>
<evidence type="ECO:0000259" key="10">
    <source>
        <dbReference type="Pfam" id="PF00384"/>
    </source>
</evidence>
<gene>
    <name evidence="12" type="ORF">GS660_05760</name>
</gene>
<dbReference type="GO" id="GO:0045333">
    <property type="term" value="P:cellular respiration"/>
    <property type="evidence" value="ECO:0007669"/>
    <property type="project" value="UniProtKB-ARBA"/>
</dbReference>
<dbReference type="Gene3D" id="3.40.228.10">
    <property type="entry name" value="Dimethylsulfoxide Reductase, domain 2"/>
    <property type="match status" value="1"/>
</dbReference>
<dbReference type="OrthoDB" id="5287431at2"/>
<dbReference type="CDD" id="cd02767">
    <property type="entry name" value="MopB_ydeP"/>
    <property type="match status" value="1"/>
</dbReference>
<dbReference type="Gene3D" id="2.40.40.20">
    <property type="match status" value="1"/>
</dbReference>
<dbReference type="NCBIfam" id="TIGR01701">
    <property type="entry name" value="Fdhalpha-like"/>
    <property type="match status" value="1"/>
</dbReference>
<evidence type="ECO:0000256" key="9">
    <source>
        <dbReference type="ARBA" id="ARBA00023014"/>
    </source>
</evidence>
<evidence type="ECO:0000256" key="6">
    <source>
        <dbReference type="ARBA" id="ARBA00022723"/>
    </source>
</evidence>
<comment type="cofactor">
    <cofactor evidence="2">
        <name>[4Fe-4S] cluster</name>
        <dbReference type="ChEBI" id="CHEBI:49883"/>
    </cofactor>
</comment>
<comment type="similarity">
    <text evidence="3">Belongs to the prokaryotic molybdopterin-containing oxidoreductase family.</text>
</comment>
<keyword evidence="6" id="KW-0479">Metal-binding</keyword>
<protein>
    <submittedName>
        <fullName evidence="12">FdhF/YdeP family oxidoreductase</fullName>
    </submittedName>
</protein>